<feature type="compositionally biased region" description="Basic residues" evidence="1">
    <location>
        <begin position="875"/>
        <end position="887"/>
    </location>
</feature>
<dbReference type="AlphaFoldDB" id="A0AAW1T961"/>
<proteinExistence type="predicted"/>
<feature type="region of interest" description="Disordered" evidence="1">
    <location>
        <begin position="411"/>
        <end position="887"/>
    </location>
</feature>
<keyword evidence="3" id="KW-1185">Reference proteome</keyword>
<feature type="non-terminal residue" evidence="2">
    <location>
        <position position="1"/>
    </location>
</feature>
<evidence type="ECO:0000313" key="2">
    <source>
        <dbReference type="EMBL" id="KAK9865763.1"/>
    </source>
</evidence>
<feature type="compositionally biased region" description="Basic and acidic residues" evidence="1">
    <location>
        <begin position="865"/>
        <end position="874"/>
    </location>
</feature>
<organism evidence="2 3">
    <name type="scientific">Apatococcus fuscideae</name>
    <dbReference type="NCBI Taxonomy" id="2026836"/>
    <lineage>
        <taxon>Eukaryota</taxon>
        <taxon>Viridiplantae</taxon>
        <taxon>Chlorophyta</taxon>
        <taxon>core chlorophytes</taxon>
        <taxon>Trebouxiophyceae</taxon>
        <taxon>Chlorellales</taxon>
        <taxon>Chlorellaceae</taxon>
        <taxon>Apatococcus</taxon>
    </lineage>
</organism>
<feature type="compositionally biased region" description="Low complexity" evidence="1">
    <location>
        <begin position="555"/>
        <end position="583"/>
    </location>
</feature>
<reference evidence="2 3" key="1">
    <citation type="journal article" date="2024" name="Nat. Commun.">
        <title>Phylogenomics reveals the evolutionary origins of lichenization in chlorophyte algae.</title>
        <authorList>
            <person name="Puginier C."/>
            <person name="Libourel C."/>
            <person name="Otte J."/>
            <person name="Skaloud P."/>
            <person name="Haon M."/>
            <person name="Grisel S."/>
            <person name="Petersen M."/>
            <person name="Berrin J.G."/>
            <person name="Delaux P.M."/>
            <person name="Dal Grande F."/>
            <person name="Keller J."/>
        </authorList>
    </citation>
    <scope>NUCLEOTIDE SEQUENCE [LARGE SCALE GENOMIC DNA]</scope>
    <source>
        <strain evidence="2 3">SAG 2523</strain>
    </source>
</reference>
<feature type="compositionally biased region" description="Low complexity" evidence="1">
    <location>
        <begin position="451"/>
        <end position="467"/>
    </location>
</feature>
<feature type="compositionally biased region" description="Basic and acidic residues" evidence="1">
    <location>
        <begin position="649"/>
        <end position="669"/>
    </location>
</feature>
<evidence type="ECO:0000313" key="3">
    <source>
        <dbReference type="Proteomes" id="UP001485043"/>
    </source>
</evidence>
<feature type="compositionally biased region" description="Acidic residues" evidence="1">
    <location>
        <begin position="434"/>
        <end position="450"/>
    </location>
</feature>
<dbReference type="EMBL" id="JALJOV010000219">
    <property type="protein sequence ID" value="KAK9865763.1"/>
    <property type="molecule type" value="Genomic_DNA"/>
</dbReference>
<accession>A0AAW1T961</accession>
<comment type="caution">
    <text evidence="2">The sequence shown here is derived from an EMBL/GenBank/DDBJ whole genome shotgun (WGS) entry which is preliminary data.</text>
</comment>
<protein>
    <submittedName>
        <fullName evidence="2">Uncharacterized protein</fullName>
    </submittedName>
</protein>
<feature type="compositionally biased region" description="Basic and acidic residues" evidence="1">
    <location>
        <begin position="849"/>
        <end position="858"/>
    </location>
</feature>
<feature type="compositionally biased region" description="Low complexity" evidence="1">
    <location>
        <begin position="808"/>
        <end position="821"/>
    </location>
</feature>
<feature type="compositionally biased region" description="Polar residues" evidence="1">
    <location>
        <begin position="690"/>
        <end position="700"/>
    </location>
</feature>
<name>A0AAW1T961_9CHLO</name>
<gene>
    <name evidence="2" type="ORF">WJX84_010029</name>
</gene>
<evidence type="ECO:0000256" key="1">
    <source>
        <dbReference type="SAM" id="MobiDB-lite"/>
    </source>
</evidence>
<sequence>EQVLLLWAGSQLRTQLKPFLEAAGAVVEANAESYGPQDLGMACSALTSMGIQDAGALTAVGRASAKCIEDFGNRELQALLGGFSHARLHLPRAILEAGMMRLEFDAANMQPALMLAMFKSLIMNGARSHAMCMGVEEALLQKFTSPRLLGPAAAGLASFAKAGYYPLRLMPQLDQKLVAAPPGLDFQSFSTYAWACAHFNHHPPDGLWERLQAAPHHSPNSRSTAQALWAMAVLGACSNAVCSSLAAEIGAMPAQQLSKMSLRQLYQAALLAEVEGVHMQLPQQLLDAGRAAWQQADANKVRARLAQGVSQLLSLLGIRHKANVQLENGFSHVNISLADLDSKLAIQCLAPTEMLANTGDPKGPVAAGYRLLTSLGWQVIPFVVTPDMASAPARTSSAYLYSLLKESGVPLPEQPAEEEASTDAQESIFGSDSNDPEDFWDDDDEQDAEEAPAARQTQQAPPRARQAPLPPTGTRKQDRGAAEDTATDDWGWGQVNATPEAQTAFAEGQQRKAAGQEEDGKRLLRGLRQTYEQTFEEPKSAIKKPAPKPPPSPTPAVSGSRPAATSARPSASPPSSRSQAASSEQLPLQPTGTRKRSFPQEDVSSEDWGWGQPAGPIPIPIRGLAPARPADSWQRQQQQQQKSSAQVDFAERQQEKASGVKEDGVHMSEDVQQAFAGHSEEAPELGLRSLANSNSATSFPPSAEAATSRGPLRTSGTSGSERSPEQPAPVFNIFQQLGMSSALPVQGQSSGNKDVQGPRGSKQRQRMLDRAAVWAKGEWTEDPSPAGPPDSSQAETARAADGQTSVGAPATSPSRARASASIYNIQPDSMREPDSMELQSLPVAITRRPQADDHKPIKGAESQESEAKIQDVHISRGRKRRPRPALR</sequence>
<feature type="compositionally biased region" description="Polar residues" evidence="1">
    <location>
        <begin position="422"/>
        <end position="433"/>
    </location>
</feature>
<dbReference type="Proteomes" id="UP001485043">
    <property type="component" value="Unassembled WGS sequence"/>
</dbReference>